<keyword evidence="8" id="KW-1185">Reference proteome</keyword>
<dbReference type="RefSeq" id="WP_207863507.1">
    <property type="nucleotide sequence ID" value="NZ_JAFREP010000058.1"/>
</dbReference>
<dbReference type="PANTHER" id="PTHR45825:SF11">
    <property type="entry name" value="ALPHA AMYLASE DOMAIN-CONTAINING PROTEIN"/>
    <property type="match status" value="1"/>
</dbReference>
<dbReference type="Pfam" id="PF08323">
    <property type="entry name" value="Glyco_transf_5"/>
    <property type="match status" value="1"/>
</dbReference>
<reference evidence="7" key="1">
    <citation type="submission" date="2021-03" db="EMBL/GenBank/DDBJ databases">
        <authorList>
            <person name="Wang G."/>
        </authorList>
    </citation>
    <scope>NUCLEOTIDE SEQUENCE</scope>
    <source>
        <strain evidence="7">KCTC 12899</strain>
    </source>
</reference>
<evidence type="ECO:0000313" key="7">
    <source>
        <dbReference type="EMBL" id="MBO1323354.1"/>
    </source>
</evidence>
<dbReference type="EMBL" id="JAFREP010000058">
    <property type="protein sequence ID" value="MBO1323354.1"/>
    <property type="molecule type" value="Genomic_DNA"/>
</dbReference>
<evidence type="ECO:0000256" key="4">
    <source>
        <dbReference type="ARBA" id="ARBA00022679"/>
    </source>
</evidence>
<dbReference type="InterPro" id="IPR013534">
    <property type="entry name" value="Starch_synth_cat_dom"/>
</dbReference>
<proteinExistence type="predicted"/>
<keyword evidence="3" id="KW-0328">Glycosyltransferase</keyword>
<comment type="caution">
    <text evidence="7">The sequence shown here is derived from an EMBL/GenBank/DDBJ whole genome shotgun (WGS) entry which is preliminary data.</text>
</comment>
<dbReference type="EC" id="2.4.1.21" evidence="2"/>
<comment type="catalytic activity">
    <reaction evidence="1">
        <text>[(1-&gt;4)-alpha-D-glucosyl](n) + ADP-alpha-D-glucose = [(1-&gt;4)-alpha-D-glucosyl](n+1) + ADP + H(+)</text>
        <dbReference type="Rhea" id="RHEA:18189"/>
        <dbReference type="Rhea" id="RHEA-COMP:9584"/>
        <dbReference type="Rhea" id="RHEA-COMP:9587"/>
        <dbReference type="ChEBI" id="CHEBI:15378"/>
        <dbReference type="ChEBI" id="CHEBI:15444"/>
        <dbReference type="ChEBI" id="CHEBI:57498"/>
        <dbReference type="ChEBI" id="CHEBI:456216"/>
        <dbReference type="EC" id="2.4.1.21"/>
    </reaction>
</comment>
<dbReference type="InterPro" id="IPR001296">
    <property type="entry name" value="Glyco_trans_1"/>
</dbReference>
<dbReference type="Pfam" id="PF00534">
    <property type="entry name" value="Glycos_transf_1"/>
    <property type="match status" value="1"/>
</dbReference>
<organism evidence="7 8">
    <name type="scientific">Acanthopleuribacter pedis</name>
    <dbReference type="NCBI Taxonomy" id="442870"/>
    <lineage>
        <taxon>Bacteria</taxon>
        <taxon>Pseudomonadati</taxon>
        <taxon>Acidobacteriota</taxon>
        <taxon>Holophagae</taxon>
        <taxon>Acanthopleuribacterales</taxon>
        <taxon>Acanthopleuribacteraceae</taxon>
        <taxon>Acanthopleuribacter</taxon>
    </lineage>
</organism>
<gene>
    <name evidence="7" type="ORF">J3U88_33115</name>
</gene>
<dbReference type="AlphaFoldDB" id="A0A8J7U7U0"/>
<keyword evidence="4" id="KW-0808">Transferase</keyword>
<accession>A0A8J7U7U0</accession>
<dbReference type="Gene3D" id="3.40.50.2000">
    <property type="entry name" value="Glycogen Phosphorylase B"/>
    <property type="match status" value="2"/>
</dbReference>
<evidence type="ECO:0000313" key="8">
    <source>
        <dbReference type="Proteomes" id="UP000664417"/>
    </source>
</evidence>
<name>A0A8J7U7U0_9BACT</name>
<evidence type="ECO:0000256" key="2">
    <source>
        <dbReference type="ARBA" id="ARBA00012588"/>
    </source>
</evidence>
<feature type="domain" description="Glycosyl transferase family 1" evidence="5">
    <location>
        <begin position="304"/>
        <end position="466"/>
    </location>
</feature>
<evidence type="ECO:0000256" key="3">
    <source>
        <dbReference type="ARBA" id="ARBA00022676"/>
    </source>
</evidence>
<evidence type="ECO:0000259" key="5">
    <source>
        <dbReference type="Pfam" id="PF00534"/>
    </source>
</evidence>
<sequence>MAPVRKDPRVLIITPEITYLPEGMGNMANYMTAKAGGLADVSASLVASLYGRGVDVHVALPNYRTMFNRRIGTFISRQLDIYRSKLPTDRIHLAEDRVFYYRDKVYHNHAAENLKLSVVFQREVINNILPRVQPDLVHVNDWMTGLIPAVTRRMNIPTLFTIHNIHSMQALLAHIEDLGIDAAQFWPYLYYDHPPGGYEETRENNAVDFILSGIFSSTFINTVSPTFLAEVVRGQHPFIKDKIRYEVSAKYHGGAAAGILNSPDPHFDPRIDELIPRNYGPNTHAEGKAYNKCLLQRHLGLVEDPDAPLFFWPSRLDPVQKGCQLLGEVLWDVLQRYADQRLQIAVIANGPYQETLKDMVRRGNLHRRMAVASFEEPLSHHGYAGADFLFMPSSFEPCGLPQMIGPIYGTLPVAHDTGGIHDTVRHLSVGNDSGNGFLFEVHDATGLRWAIDQAMQFYSLPKDVRQRQLRRIMSESRHQFNQAKTAEKYMDIYRKLLGIERKSS</sequence>
<dbReference type="GO" id="GO:0009011">
    <property type="term" value="F:alpha-1,4-glucan glucosyltransferase (ADP-glucose donor) activity"/>
    <property type="evidence" value="ECO:0007669"/>
    <property type="project" value="UniProtKB-EC"/>
</dbReference>
<protein>
    <recommendedName>
        <fullName evidence="2">starch synthase</fullName>
        <ecNumber evidence="2">2.4.1.21</ecNumber>
    </recommendedName>
</protein>
<evidence type="ECO:0000259" key="6">
    <source>
        <dbReference type="Pfam" id="PF08323"/>
    </source>
</evidence>
<dbReference type="Proteomes" id="UP000664417">
    <property type="component" value="Unassembled WGS sequence"/>
</dbReference>
<feature type="domain" description="Starch synthase catalytic" evidence="6">
    <location>
        <begin position="30"/>
        <end position="235"/>
    </location>
</feature>
<dbReference type="PANTHER" id="PTHR45825">
    <property type="entry name" value="GRANULE-BOUND STARCH SYNTHASE 1, CHLOROPLASTIC/AMYLOPLASTIC"/>
    <property type="match status" value="1"/>
</dbReference>
<evidence type="ECO:0000256" key="1">
    <source>
        <dbReference type="ARBA" id="ARBA00001478"/>
    </source>
</evidence>
<dbReference type="SUPFAM" id="SSF53756">
    <property type="entry name" value="UDP-Glycosyltransferase/glycogen phosphorylase"/>
    <property type="match status" value="1"/>
</dbReference>